<dbReference type="EMBL" id="QJJQ01000011">
    <property type="protein sequence ID" value="PXW85309.1"/>
    <property type="molecule type" value="Genomic_DNA"/>
</dbReference>
<evidence type="ECO:0000313" key="1">
    <source>
        <dbReference type="EMBL" id="PXW85309.1"/>
    </source>
</evidence>
<accession>A0A2V3W994</accession>
<keyword evidence="2" id="KW-1185">Reference proteome</keyword>
<dbReference type="Proteomes" id="UP000247978">
    <property type="component" value="Unassembled WGS sequence"/>
</dbReference>
<evidence type="ECO:0000313" key="2">
    <source>
        <dbReference type="Proteomes" id="UP000247978"/>
    </source>
</evidence>
<reference evidence="1 2" key="1">
    <citation type="submission" date="2018-05" db="EMBL/GenBank/DDBJ databases">
        <title>Genomic Encyclopedia of Type Strains, Phase IV (KMG-IV): sequencing the most valuable type-strain genomes for metagenomic binning, comparative biology and taxonomic classification.</title>
        <authorList>
            <person name="Goeker M."/>
        </authorList>
    </citation>
    <scope>NUCLEOTIDE SEQUENCE [LARGE SCALE GENOMIC DNA]</scope>
    <source>
        <strain evidence="1 2">DSM 28556</strain>
    </source>
</reference>
<dbReference type="AlphaFoldDB" id="A0A2V3W994"/>
<sequence>MIEDVLSLKRAEELHPRKEYDTMLPFWVQAHLGESNLSTITSAHVLCLENLTYLQVLWRERIVAFMKKFRLACKKEQVFIVFFHCPHSSLPFVFPLISDPLIGPSTFLYRQVFAH</sequence>
<comment type="caution">
    <text evidence="1">The sequence shown here is derived from an EMBL/GenBank/DDBJ whole genome shotgun (WGS) entry which is preliminary data.</text>
</comment>
<gene>
    <name evidence="1" type="ORF">DFR56_11177</name>
</gene>
<proteinExistence type="predicted"/>
<protein>
    <submittedName>
        <fullName evidence="1">Uncharacterized protein</fullName>
    </submittedName>
</protein>
<name>A0A2V3W994_9BACI</name>
<organism evidence="1 2">
    <name type="scientific">Pseudogracilibacillus auburnensis</name>
    <dbReference type="NCBI Taxonomy" id="1494959"/>
    <lineage>
        <taxon>Bacteria</taxon>
        <taxon>Bacillati</taxon>
        <taxon>Bacillota</taxon>
        <taxon>Bacilli</taxon>
        <taxon>Bacillales</taxon>
        <taxon>Bacillaceae</taxon>
        <taxon>Pseudogracilibacillus</taxon>
    </lineage>
</organism>